<name>A0A3E1R7V6_9BURK</name>
<evidence type="ECO:0000313" key="1">
    <source>
        <dbReference type="EMBL" id="RFO95458.1"/>
    </source>
</evidence>
<proteinExistence type="predicted"/>
<dbReference type="Proteomes" id="UP000260665">
    <property type="component" value="Unassembled WGS sequence"/>
</dbReference>
<dbReference type="OrthoDB" id="8898236at2"/>
<organism evidence="1 2">
    <name type="scientific">Rhodoferax lacus</name>
    <dbReference type="NCBI Taxonomy" id="2184758"/>
    <lineage>
        <taxon>Bacteria</taxon>
        <taxon>Pseudomonadati</taxon>
        <taxon>Pseudomonadota</taxon>
        <taxon>Betaproteobacteria</taxon>
        <taxon>Burkholderiales</taxon>
        <taxon>Comamonadaceae</taxon>
        <taxon>Rhodoferax</taxon>
    </lineage>
</organism>
<dbReference type="EMBL" id="QFZK01000016">
    <property type="protein sequence ID" value="RFO95458.1"/>
    <property type="molecule type" value="Genomic_DNA"/>
</dbReference>
<sequence length="161" mass="18512">MPTLHQGPFVGPTAFTGIIRNALVQADHAGWSEMVWSDASFEDWPLYEKAVVEALNDWARKGRKLTLLAHHFDAMHRIHHRFVAWRIRWDHLLECRVCKGVDASEFPSALWTPTWAMRRLDPVRCTGVASVEPRMRLLLREELEERKRQSSPGFAASTLGL</sequence>
<evidence type="ECO:0000313" key="2">
    <source>
        <dbReference type="Proteomes" id="UP000260665"/>
    </source>
</evidence>
<comment type="caution">
    <text evidence="1">The sequence shown here is derived from an EMBL/GenBank/DDBJ whole genome shotgun (WGS) entry which is preliminary data.</text>
</comment>
<gene>
    <name evidence="1" type="ORF">DIC66_18380</name>
</gene>
<dbReference type="RefSeq" id="WP_117179600.1">
    <property type="nucleotide sequence ID" value="NZ_QFZK01000016.1"/>
</dbReference>
<dbReference type="AlphaFoldDB" id="A0A3E1R7V6"/>
<reference evidence="1 2" key="1">
    <citation type="submission" date="2018-05" db="EMBL/GenBank/DDBJ databases">
        <title>Rhodoferax soyangensis sp.nov., isolated from an oligotrophic freshwater lake.</title>
        <authorList>
            <person name="Park M."/>
        </authorList>
    </citation>
    <scope>NUCLEOTIDE SEQUENCE [LARGE SCALE GENOMIC DNA]</scope>
    <source>
        <strain evidence="1 2">IMCC26218</strain>
    </source>
</reference>
<protein>
    <submittedName>
        <fullName evidence="1">Uncharacterized protein</fullName>
    </submittedName>
</protein>
<keyword evidence="2" id="KW-1185">Reference proteome</keyword>
<accession>A0A3E1R7V6</accession>